<protein>
    <submittedName>
        <fullName evidence="1">Uncharacterized protein</fullName>
    </submittedName>
</protein>
<name>A0A0V8CDH6_LACLL</name>
<accession>A0A0V8CDH6</accession>
<sequence>MTRENKVKIFILSFFFINISFLLFVERPISADTAIDSQNSVANAYINVTAPTTNTWSLTAPNFNFGTQTASSSVINSNATGDAAIKIVNLSGTSTSFSLQQSISDFTLVSNTVVLPATGFYVSVANSSDGKLIGSSNVNIFKQNGVVLRSGTGANGTMNSGAVTAQLTVDGTTRVIVTGSYKATITSTLVTGP</sequence>
<dbReference type="GeneID" id="89633589"/>
<evidence type="ECO:0000313" key="1">
    <source>
        <dbReference type="EMBL" id="AWN65989.1"/>
    </source>
</evidence>
<dbReference type="EMBL" id="CP028160">
    <property type="protein sequence ID" value="AWN65989.1"/>
    <property type="molecule type" value="Genomic_DNA"/>
</dbReference>
<dbReference type="AlphaFoldDB" id="A0A0V8CDH6"/>
<dbReference type="RefSeq" id="WP_023164259.1">
    <property type="nucleotide sequence ID" value="NZ_CP028160.1"/>
</dbReference>
<proteinExistence type="predicted"/>
<dbReference type="Proteomes" id="UP000245919">
    <property type="component" value="Chromosome"/>
</dbReference>
<evidence type="ECO:0000313" key="2">
    <source>
        <dbReference type="Proteomes" id="UP000245919"/>
    </source>
</evidence>
<organism evidence="1 2">
    <name type="scientific">Lactococcus lactis subsp. lactis</name>
    <name type="common">Streptococcus lactis</name>
    <dbReference type="NCBI Taxonomy" id="1360"/>
    <lineage>
        <taxon>Bacteria</taxon>
        <taxon>Bacillati</taxon>
        <taxon>Bacillota</taxon>
        <taxon>Bacilli</taxon>
        <taxon>Lactobacillales</taxon>
        <taxon>Streptococcaceae</taxon>
        <taxon>Lactococcus</taxon>
    </lineage>
</organism>
<reference evidence="1 2" key="1">
    <citation type="submission" date="2018-03" db="EMBL/GenBank/DDBJ databases">
        <title>Genome sequence of Lactococcus lactis strain 14B4 from almond drupe.</title>
        <authorList>
            <person name="Tran T.D."/>
            <person name="McGarvey J.A."/>
            <person name="Huynh S."/>
            <person name="Parker C.T."/>
        </authorList>
    </citation>
    <scope>NUCLEOTIDE SEQUENCE [LARGE SCALE GENOMIC DNA]</scope>
    <source>
        <strain evidence="1 2">14B4</strain>
    </source>
</reference>
<gene>
    <name evidence="1" type="ORF">LL14B4_07295</name>
</gene>